<dbReference type="Proteomes" id="UP001525968">
    <property type="component" value="Unassembled WGS sequence"/>
</dbReference>
<dbReference type="Pfam" id="PF13472">
    <property type="entry name" value="Lipase_GDSL_2"/>
    <property type="match status" value="1"/>
</dbReference>
<gene>
    <name evidence="3" type="ORF">N0K08_17330</name>
</gene>
<dbReference type="EMBL" id="JAODYH010000008">
    <property type="protein sequence ID" value="MCT9812408.1"/>
    <property type="molecule type" value="Genomic_DNA"/>
</dbReference>
<dbReference type="Gene3D" id="3.40.50.1110">
    <property type="entry name" value="SGNH hydrolase"/>
    <property type="match status" value="1"/>
</dbReference>
<name>A0ABT2PTF7_9BURK</name>
<dbReference type="SUPFAM" id="SSF52266">
    <property type="entry name" value="SGNH hydrolase"/>
    <property type="match status" value="1"/>
</dbReference>
<dbReference type="CDD" id="cd00229">
    <property type="entry name" value="SGNH_hydrolase"/>
    <property type="match status" value="1"/>
</dbReference>
<feature type="coiled-coil region" evidence="1">
    <location>
        <begin position="70"/>
        <end position="97"/>
    </location>
</feature>
<keyword evidence="1" id="KW-0175">Coiled coil</keyword>
<dbReference type="InterPro" id="IPR013830">
    <property type="entry name" value="SGNH_hydro"/>
</dbReference>
<protein>
    <submittedName>
        <fullName evidence="3">SGNH/GDSL hydrolase family protein</fullName>
    </submittedName>
</protein>
<dbReference type="RefSeq" id="WP_261501655.1">
    <property type="nucleotide sequence ID" value="NZ_JAODYH010000008.1"/>
</dbReference>
<keyword evidence="4" id="KW-1185">Reference proteome</keyword>
<evidence type="ECO:0000256" key="1">
    <source>
        <dbReference type="SAM" id="Coils"/>
    </source>
</evidence>
<proteinExistence type="predicted"/>
<sequence length="697" mass="73999">MTTPTANPVPSQAATDLLFNAERIDQLLNGEESSYTDRFGRARRTIAALEAEYPNAQANADAAAGSAEAASSAKALAQAAKAQAETAKTQAEAARDAAAVNGKVYATTAAGLAATSGAGDANRYFSVPSSDSSEYLILYLNSAGAAVEQKRYQSSITGVDGAYNLVNPAAPVMIGGLNGLANWDPNAAYNSIAIRVEAGASIVLNNTANLYVGEFRAAFFSALPPSAGTRISGANSAAIKNNNGDFYLAEVVPVGAKYIVVNVRFNAASIDWFVARGMVYSGRSAFEPEVGRVNELPIFDIGIRKDFQTEEGDENLYNAINNLADQYVTSNYVLGASSAAQAWRVAVIPVEEGKMYAVHFGPVMTSGNWRYGIYANGIRQANSLGPAAKVLYSDTLNPSVKTFIVPTGQGITHAFINAKVGGDDHTATMIVQIGSTVPVIPLAYSAALPKVGARLIKDRTARSKIANLMRRTASGTRFVGKKFYHFGDSITEGTEGGYVKYVQNVVQCISTNYGSSGARTGRLVALATDQLNRQEVGGPATNPDYTGVAGVTIMIGTNDINGGAIGSLVDIPAKSLQDVPFTPAGGPLVSTPDQYWALFPNTFYGNVGLVIEYIKYRNANTLIYLVSPPHNTAYDMTVIRAALAALAKFYSIRFIDAQDEAGLERKQFMKYSYDGSHLNVLGNDLWGNYVGHRIAHS</sequence>
<accession>A0ABT2PTF7</accession>
<dbReference type="GO" id="GO:0016787">
    <property type="term" value="F:hydrolase activity"/>
    <property type="evidence" value="ECO:0007669"/>
    <property type="project" value="UniProtKB-KW"/>
</dbReference>
<comment type="caution">
    <text evidence="3">The sequence shown here is derived from an EMBL/GenBank/DDBJ whole genome shotgun (WGS) entry which is preliminary data.</text>
</comment>
<organism evidence="3 4">
    <name type="scientific">Acidovorax bellezanensis</name>
    <dbReference type="NCBI Taxonomy" id="2976702"/>
    <lineage>
        <taxon>Bacteria</taxon>
        <taxon>Pseudomonadati</taxon>
        <taxon>Pseudomonadota</taxon>
        <taxon>Betaproteobacteria</taxon>
        <taxon>Burkholderiales</taxon>
        <taxon>Comamonadaceae</taxon>
        <taxon>Acidovorax</taxon>
    </lineage>
</organism>
<reference evidence="3 4" key="1">
    <citation type="submission" date="2022-09" db="EMBL/GenBank/DDBJ databases">
        <title>Draft genome of isolate Be4.</title>
        <authorList>
            <person name="Sanchez-Castro I."/>
            <person name="Martinez-Rodriguez P."/>
            <person name="Descostes M."/>
            <person name="Merroun M."/>
        </authorList>
    </citation>
    <scope>NUCLEOTIDE SEQUENCE [LARGE SCALE GENOMIC DNA]</scope>
    <source>
        <strain evidence="3 4">Be4</strain>
    </source>
</reference>
<evidence type="ECO:0000259" key="2">
    <source>
        <dbReference type="Pfam" id="PF13472"/>
    </source>
</evidence>
<dbReference type="InterPro" id="IPR036514">
    <property type="entry name" value="SGNH_hydro_sf"/>
</dbReference>
<evidence type="ECO:0000313" key="3">
    <source>
        <dbReference type="EMBL" id="MCT9812408.1"/>
    </source>
</evidence>
<evidence type="ECO:0000313" key="4">
    <source>
        <dbReference type="Proteomes" id="UP001525968"/>
    </source>
</evidence>
<feature type="domain" description="SGNH hydrolase-type esterase" evidence="2">
    <location>
        <begin position="486"/>
        <end position="684"/>
    </location>
</feature>
<keyword evidence="3" id="KW-0378">Hydrolase</keyword>